<feature type="region of interest" description="Disordered" evidence="1">
    <location>
        <begin position="58"/>
        <end position="82"/>
    </location>
</feature>
<organism evidence="2 3">
    <name type="scientific">Caerostris extrusa</name>
    <name type="common">Bark spider</name>
    <name type="synonym">Caerostris bankana</name>
    <dbReference type="NCBI Taxonomy" id="172846"/>
    <lineage>
        <taxon>Eukaryota</taxon>
        <taxon>Metazoa</taxon>
        <taxon>Ecdysozoa</taxon>
        <taxon>Arthropoda</taxon>
        <taxon>Chelicerata</taxon>
        <taxon>Arachnida</taxon>
        <taxon>Araneae</taxon>
        <taxon>Araneomorphae</taxon>
        <taxon>Entelegynae</taxon>
        <taxon>Araneoidea</taxon>
        <taxon>Araneidae</taxon>
        <taxon>Caerostris</taxon>
    </lineage>
</organism>
<accession>A0AAV4NZC5</accession>
<evidence type="ECO:0000256" key="1">
    <source>
        <dbReference type="SAM" id="MobiDB-lite"/>
    </source>
</evidence>
<dbReference type="Proteomes" id="UP001054945">
    <property type="component" value="Unassembled WGS sequence"/>
</dbReference>
<evidence type="ECO:0000313" key="2">
    <source>
        <dbReference type="EMBL" id="GIX88994.1"/>
    </source>
</evidence>
<evidence type="ECO:0000313" key="3">
    <source>
        <dbReference type="Proteomes" id="UP001054945"/>
    </source>
</evidence>
<sequence>MLVKTSYHDGLPCRSLTRVSQESFPQKKKKLKEAGTRPLDPSVQSPRLFKTRYTASAHKAQHKKAHRPIAIQTHTHRTCHSP</sequence>
<reference evidence="2 3" key="1">
    <citation type="submission" date="2021-06" db="EMBL/GenBank/DDBJ databases">
        <title>Caerostris extrusa draft genome.</title>
        <authorList>
            <person name="Kono N."/>
            <person name="Arakawa K."/>
        </authorList>
    </citation>
    <scope>NUCLEOTIDE SEQUENCE [LARGE SCALE GENOMIC DNA]</scope>
</reference>
<keyword evidence="3" id="KW-1185">Reference proteome</keyword>
<name>A0AAV4NZC5_CAEEX</name>
<comment type="caution">
    <text evidence="2">The sequence shown here is derived from an EMBL/GenBank/DDBJ whole genome shotgun (WGS) entry which is preliminary data.</text>
</comment>
<feature type="region of interest" description="Disordered" evidence="1">
    <location>
        <begin position="18"/>
        <end position="45"/>
    </location>
</feature>
<gene>
    <name evidence="2" type="ORF">CEXT_373741</name>
</gene>
<dbReference type="EMBL" id="BPLR01021379">
    <property type="protein sequence ID" value="GIX88994.1"/>
    <property type="molecule type" value="Genomic_DNA"/>
</dbReference>
<dbReference type="AlphaFoldDB" id="A0AAV4NZC5"/>
<protein>
    <submittedName>
        <fullName evidence="2">Uncharacterized protein</fullName>
    </submittedName>
</protein>
<proteinExistence type="predicted"/>